<dbReference type="Proteomes" id="UP000699462">
    <property type="component" value="Unassembled WGS sequence"/>
</dbReference>
<proteinExistence type="predicted"/>
<dbReference type="OrthoDB" id="79871at2759"/>
<sequence>MLQSENIQLKETIAGFHVEADELRNRLANQCTMSAEWSALDEAVEEPLSDAEPQHSPEERDIFSEQIRSLERRLGDLESLRESERAAHTAELTTIKDTLNQTIADAVRSRNEAEQTISALRTQLERLNAEGLSQSSALASLNAEANQLRKVNSIVSKDLSTNEELVRKLVEELTDLKKECQTERDQHAADREQFAQSLCTLQRECDSLRAKCSELTTQCEQHLHKLSTVETEWERSRTCSEQQVEEVRAQLSVSRKEADSLMERSVGISFWYVTNPIVRRVCL</sequence>
<gene>
    <name evidence="2" type="ORF">P879_09893</name>
</gene>
<dbReference type="AlphaFoldDB" id="A0A8T0DDV1"/>
<comment type="caution">
    <text evidence="2">The sequence shown here is derived from an EMBL/GenBank/DDBJ whole genome shotgun (WGS) entry which is preliminary data.</text>
</comment>
<feature type="coiled-coil region" evidence="1">
    <location>
        <begin position="60"/>
        <end position="130"/>
    </location>
</feature>
<name>A0A8T0DDV1_9TREM</name>
<accession>A0A8T0DDV1</accession>
<reference evidence="2 3" key="1">
    <citation type="submission" date="2019-07" db="EMBL/GenBank/DDBJ databases">
        <title>Annotation for the trematode Paragonimus westermani.</title>
        <authorList>
            <person name="Choi Y.-J."/>
        </authorList>
    </citation>
    <scope>NUCLEOTIDE SEQUENCE [LARGE SCALE GENOMIC DNA]</scope>
    <source>
        <strain evidence="2">180907_Pwestermani</strain>
    </source>
</reference>
<evidence type="ECO:0000256" key="1">
    <source>
        <dbReference type="SAM" id="Coils"/>
    </source>
</evidence>
<protein>
    <submittedName>
        <fullName evidence="2">Uncharacterized protein</fullName>
    </submittedName>
</protein>
<dbReference type="Gene3D" id="1.10.287.1490">
    <property type="match status" value="1"/>
</dbReference>
<evidence type="ECO:0000313" key="3">
    <source>
        <dbReference type="Proteomes" id="UP000699462"/>
    </source>
</evidence>
<dbReference type="EMBL" id="JTDF01006644">
    <property type="protein sequence ID" value="KAF8565496.1"/>
    <property type="molecule type" value="Genomic_DNA"/>
</dbReference>
<feature type="coiled-coil region" evidence="1">
    <location>
        <begin position="159"/>
        <end position="190"/>
    </location>
</feature>
<organism evidence="2 3">
    <name type="scientific">Paragonimus westermani</name>
    <dbReference type="NCBI Taxonomy" id="34504"/>
    <lineage>
        <taxon>Eukaryota</taxon>
        <taxon>Metazoa</taxon>
        <taxon>Spiralia</taxon>
        <taxon>Lophotrochozoa</taxon>
        <taxon>Platyhelminthes</taxon>
        <taxon>Trematoda</taxon>
        <taxon>Digenea</taxon>
        <taxon>Plagiorchiida</taxon>
        <taxon>Troglotremata</taxon>
        <taxon>Troglotrematidae</taxon>
        <taxon>Paragonimus</taxon>
    </lineage>
</organism>
<keyword evidence="3" id="KW-1185">Reference proteome</keyword>
<evidence type="ECO:0000313" key="2">
    <source>
        <dbReference type="EMBL" id="KAF8565496.1"/>
    </source>
</evidence>
<keyword evidence="1" id="KW-0175">Coiled coil</keyword>